<comment type="subunit">
    <text evidence="11">Component of the meiosis-specific cohesin complex, which also contains the SMC1 (SMC1A or SMC1B) and SMC3 heterodimer. Such complex likely contains RAD21, or the meiosis-specific related protein REC8. Interacts with CCDC79/TERB1; recruiting cohesin to telomeres to develop structural rigidity.</text>
</comment>
<evidence type="ECO:0000256" key="3">
    <source>
        <dbReference type="ARBA" id="ARBA00005486"/>
    </source>
</evidence>
<dbReference type="GO" id="GO:0051321">
    <property type="term" value="P:meiotic cell cycle"/>
    <property type="evidence" value="ECO:0007669"/>
    <property type="project" value="UniProtKB-KW"/>
</dbReference>
<evidence type="ECO:0000259" key="17">
    <source>
        <dbReference type="PROSITE" id="PS51425"/>
    </source>
</evidence>
<evidence type="ECO:0000256" key="12">
    <source>
        <dbReference type="ARBA" id="ARBA00067279"/>
    </source>
</evidence>
<keyword evidence="6" id="KW-0159">Chromosome partition</keyword>
<comment type="function">
    <text evidence="10">Meiosis specific component of cohesin complex. The cohesin complex is required for the cohesion of sister chromatids after DNA replication. The cohesin complex apparently forms a large proteinaceous ring within which sister chromatids can be trapped. At anaphase, the complex is cleaved and dissociates from chromatin, allowing sister chromatids to segregate. The meiosis-specific cohesin complex probably replaces mitosis specific cohesin complex when it dissociates from chromatin during prophase I.</text>
</comment>
<dbReference type="PANTHER" id="PTHR11199:SF0">
    <property type="entry name" value="LD34181P-RELATED"/>
    <property type="match status" value="1"/>
</dbReference>
<evidence type="ECO:0000256" key="4">
    <source>
        <dbReference type="ARBA" id="ARBA00022454"/>
    </source>
</evidence>
<dbReference type="InterPro" id="IPR013721">
    <property type="entry name" value="STAG"/>
</dbReference>
<dbReference type="Pfam" id="PF24571">
    <property type="entry name" value="HEAT_SCC3-SA"/>
    <property type="match status" value="1"/>
</dbReference>
<feature type="domain" description="SCD" evidence="17">
    <location>
        <begin position="281"/>
        <end position="366"/>
    </location>
</feature>
<evidence type="ECO:0000256" key="7">
    <source>
        <dbReference type="ARBA" id="ARBA00023242"/>
    </source>
</evidence>
<dbReference type="Proteomes" id="UP001177003">
    <property type="component" value="Chromosome 9"/>
</dbReference>
<evidence type="ECO:0000256" key="16">
    <source>
        <dbReference type="SAM" id="MobiDB-lite"/>
    </source>
</evidence>
<dbReference type="PANTHER" id="PTHR11199">
    <property type="entry name" value="STROMAL ANTIGEN"/>
    <property type="match status" value="1"/>
</dbReference>
<dbReference type="InterPro" id="IPR016024">
    <property type="entry name" value="ARM-type_fold"/>
</dbReference>
<feature type="compositionally biased region" description="Basic residues" evidence="16">
    <location>
        <begin position="1039"/>
        <end position="1049"/>
    </location>
</feature>
<accession>A0AA35ZZJ9</accession>
<feature type="compositionally biased region" description="Acidic residues" evidence="16">
    <location>
        <begin position="1063"/>
        <end position="1083"/>
    </location>
</feature>
<protein>
    <recommendedName>
        <fullName evidence="12">Cohesin subunit SA-3</fullName>
    </recommendedName>
    <alternativeName>
        <fullName evidence="14">SCC3 homolog 3</fullName>
    </alternativeName>
    <alternativeName>
        <fullName evidence="13">Stromal antigen 3</fullName>
    </alternativeName>
    <alternativeName>
        <fullName evidence="15">Stromalin-3</fullName>
    </alternativeName>
</protein>
<proteinExistence type="inferred from homology"/>
<evidence type="ECO:0000313" key="18">
    <source>
        <dbReference type="EMBL" id="CAI9300532.1"/>
    </source>
</evidence>
<name>A0AA35ZZJ9_LACSI</name>
<sequence>MEDEPDVPEPLVRRSKRNRVQTRTFDGLVSDIRDIVESEEESADEFVEPRRKPTRTRTAEAAPSTTASKAFDQNLIEVVKSNGKFIPQVVKSWVERYEKDPKPAMVELLTMLFEACGATYNIQGEFLDETNVDDVVVALVNLAAQGRVEDYQNSKKKEFRSFKENLVSFWDNLVSECQNGPLFDQVLFDKCMDYVIALSCTPPRVYRHVASMVGLQMVTSFIGAAKILAAHRQTTQRQLTAEKKKNSEGPHIESLNKRLSEMHEKITMIEEMMRKIFTGLFVHRYRDIDPEIRMSCIQSLGTWIISYPSLFLQDLYLKYLGWTLNDKNAGVRKASVLALQNLYDVDDNVPSLGLFTERFYKRMLDLADDLDLSVAVCAISLVKQLLRHQLVPDDDLGSLYDLLIDDPPEIRHAIGALVYDHVVAQKFNNSQSRSSGDEGDSSHIHLLRMLQILKEFSADQMLSTYVIDDIWEFMDAMKDWKRIISMLLDENPSIELTDDDATNLTRLFCASVKKAVGERIVPVIDHRKQSYTKAQREMIDSNRKDITVAMMKNYAPLMRKYMTDKTKVPSLVEIIVHMNLELYSLKRQEQGFKTVLDLIIETFFKHGDKDALRSCVKAINFCITGSRGELQDFAQNKLKKLEEELIVKLKAAIKEVADGDDEYSLLVNMKRLYELQLLRPVPIESLYDDIAMVLKNFRHIDDEVVSFLLLNMYIHVAWCLCSILNSKVVSEESLSSLVSKRNILFNELDYFLQNPPEAQGKGTSRNLIASRVCTILAESWCLFRKPLFEATHLESLGYCPDISTIRRFWKLCEQQFDVSDETEDEEANKEYVEETNRDSIMIAASKLVATEAVPKEYLQEHLAPDIISHYVMHGPGVAEVVKSLIISLRKKNEDVSDIFLGALKQAYGRYLSTADNESLSAQRFKECKDLSARLSGFFVGAAARMKYRGVILKIMHNGINLAFMDRPWRLPFLMAAIINFASRLAKSDNLAIIKDLEDRTRGENMDQDPSGWAPFKAFMASIHEKCLRNEDEKEVSTVKRGRGRPRKKPPLMEGKKLFADNSSSEDEDSIDEEENQMDEDDEVPMIHSIRASAKLRALRLANKGHDLPASASKTGL</sequence>
<comment type="similarity">
    <text evidence="3">Belongs to the SCC3 family.</text>
</comment>
<feature type="region of interest" description="Disordered" evidence="16">
    <location>
        <begin position="1030"/>
        <end position="1084"/>
    </location>
</feature>
<evidence type="ECO:0000256" key="5">
    <source>
        <dbReference type="ARBA" id="ARBA00022553"/>
    </source>
</evidence>
<evidence type="ECO:0000256" key="15">
    <source>
        <dbReference type="ARBA" id="ARBA00082975"/>
    </source>
</evidence>
<dbReference type="GO" id="GO:0000785">
    <property type="term" value="C:chromatin"/>
    <property type="evidence" value="ECO:0007669"/>
    <property type="project" value="TreeGrafter"/>
</dbReference>
<evidence type="ECO:0000313" key="19">
    <source>
        <dbReference type="Proteomes" id="UP001177003"/>
    </source>
</evidence>
<gene>
    <name evidence="18" type="ORF">LSALG_LOCUS39160</name>
</gene>
<evidence type="ECO:0000256" key="8">
    <source>
        <dbReference type="ARBA" id="ARBA00023254"/>
    </source>
</evidence>
<organism evidence="18 19">
    <name type="scientific">Lactuca saligna</name>
    <name type="common">Willowleaf lettuce</name>
    <dbReference type="NCBI Taxonomy" id="75948"/>
    <lineage>
        <taxon>Eukaryota</taxon>
        <taxon>Viridiplantae</taxon>
        <taxon>Streptophyta</taxon>
        <taxon>Embryophyta</taxon>
        <taxon>Tracheophyta</taxon>
        <taxon>Spermatophyta</taxon>
        <taxon>Magnoliopsida</taxon>
        <taxon>eudicotyledons</taxon>
        <taxon>Gunneridae</taxon>
        <taxon>Pentapetalae</taxon>
        <taxon>asterids</taxon>
        <taxon>campanulids</taxon>
        <taxon>Asterales</taxon>
        <taxon>Asteraceae</taxon>
        <taxon>Cichorioideae</taxon>
        <taxon>Cichorieae</taxon>
        <taxon>Lactucinae</taxon>
        <taxon>Lactuca</taxon>
    </lineage>
</organism>
<dbReference type="GO" id="GO:0007059">
    <property type="term" value="P:chromosome segregation"/>
    <property type="evidence" value="ECO:0007669"/>
    <property type="project" value="UniProtKB-KW"/>
</dbReference>
<dbReference type="Gene3D" id="1.25.10.10">
    <property type="entry name" value="Leucine-rich Repeat Variant"/>
    <property type="match status" value="1"/>
</dbReference>
<keyword evidence="7" id="KW-0539">Nucleus</keyword>
<dbReference type="InterPro" id="IPR011989">
    <property type="entry name" value="ARM-like"/>
</dbReference>
<dbReference type="Pfam" id="PF21581">
    <property type="entry name" value="SCD"/>
    <property type="match status" value="1"/>
</dbReference>
<evidence type="ECO:0000256" key="1">
    <source>
        <dbReference type="ARBA" id="ARBA00004123"/>
    </source>
</evidence>
<dbReference type="GO" id="GO:0008278">
    <property type="term" value="C:cohesin complex"/>
    <property type="evidence" value="ECO:0007669"/>
    <property type="project" value="TreeGrafter"/>
</dbReference>
<evidence type="ECO:0000256" key="6">
    <source>
        <dbReference type="ARBA" id="ARBA00022829"/>
    </source>
</evidence>
<dbReference type="GO" id="GO:0007062">
    <property type="term" value="P:sister chromatid cohesion"/>
    <property type="evidence" value="ECO:0007669"/>
    <property type="project" value="TreeGrafter"/>
</dbReference>
<dbReference type="InterPro" id="IPR056396">
    <property type="entry name" value="HEAT_SCC3-SA"/>
</dbReference>
<dbReference type="GO" id="GO:0003682">
    <property type="term" value="F:chromatin binding"/>
    <property type="evidence" value="ECO:0007669"/>
    <property type="project" value="TreeGrafter"/>
</dbReference>
<keyword evidence="8" id="KW-0469">Meiosis</keyword>
<comment type="subcellular location">
    <subcellularLocation>
        <location evidence="2">Chromosome</location>
    </subcellularLocation>
    <subcellularLocation>
        <location evidence="1">Nucleus</location>
    </subcellularLocation>
</comment>
<keyword evidence="19" id="KW-1185">Reference proteome</keyword>
<dbReference type="InterPro" id="IPR000637">
    <property type="entry name" value="HMGI/Y_DNA-bd_CS"/>
</dbReference>
<dbReference type="SUPFAM" id="SSF48371">
    <property type="entry name" value="ARM repeat"/>
    <property type="match status" value="1"/>
</dbReference>
<dbReference type="GO" id="GO:0005634">
    <property type="term" value="C:nucleus"/>
    <property type="evidence" value="ECO:0007669"/>
    <property type="project" value="UniProtKB-SubCell"/>
</dbReference>
<evidence type="ECO:0000256" key="10">
    <source>
        <dbReference type="ARBA" id="ARBA00057292"/>
    </source>
</evidence>
<evidence type="ECO:0000256" key="2">
    <source>
        <dbReference type="ARBA" id="ARBA00004286"/>
    </source>
</evidence>
<keyword evidence="4" id="KW-0158">Chromosome</keyword>
<dbReference type="GO" id="GO:0006355">
    <property type="term" value="P:regulation of DNA-templated transcription"/>
    <property type="evidence" value="ECO:0007669"/>
    <property type="project" value="InterPro"/>
</dbReference>
<reference evidence="18" key="1">
    <citation type="submission" date="2023-04" db="EMBL/GenBank/DDBJ databases">
        <authorList>
            <person name="Vijverberg K."/>
            <person name="Xiong W."/>
            <person name="Schranz E."/>
        </authorList>
    </citation>
    <scope>NUCLEOTIDE SEQUENCE</scope>
</reference>
<keyword evidence="5" id="KW-0597">Phosphoprotein</keyword>
<dbReference type="PROSITE" id="PS00354">
    <property type="entry name" value="HMGI_Y"/>
    <property type="match status" value="1"/>
</dbReference>
<keyword evidence="9" id="KW-0131">Cell cycle</keyword>
<feature type="region of interest" description="Disordered" evidence="16">
    <location>
        <begin position="39"/>
        <end position="66"/>
    </location>
</feature>
<dbReference type="SMR" id="A0AA35ZZJ9"/>
<dbReference type="AlphaFoldDB" id="A0AA35ZZJ9"/>
<dbReference type="InterPro" id="IPR020839">
    <property type="entry name" value="SCD"/>
</dbReference>
<evidence type="ECO:0000256" key="13">
    <source>
        <dbReference type="ARBA" id="ARBA00077200"/>
    </source>
</evidence>
<evidence type="ECO:0000256" key="14">
    <source>
        <dbReference type="ARBA" id="ARBA00081834"/>
    </source>
</evidence>
<dbReference type="PROSITE" id="PS51425">
    <property type="entry name" value="SCD"/>
    <property type="match status" value="1"/>
</dbReference>
<dbReference type="InterPro" id="IPR039662">
    <property type="entry name" value="Cohesin_Scc3/SA"/>
</dbReference>
<dbReference type="Pfam" id="PF08514">
    <property type="entry name" value="STAG"/>
    <property type="match status" value="1"/>
</dbReference>
<dbReference type="EMBL" id="OX465085">
    <property type="protein sequence ID" value="CAI9300532.1"/>
    <property type="molecule type" value="Genomic_DNA"/>
</dbReference>
<evidence type="ECO:0000256" key="9">
    <source>
        <dbReference type="ARBA" id="ARBA00023306"/>
    </source>
</evidence>
<dbReference type="FunFam" id="1.25.10.10:FF:000449">
    <property type="entry name" value="Cohesin subunit SA-3"/>
    <property type="match status" value="1"/>
</dbReference>
<evidence type="ECO:0000256" key="11">
    <source>
        <dbReference type="ARBA" id="ARBA00064253"/>
    </source>
</evidence>